<dbReference type="AlphaFoldDB" id="A0A3B3SET4"/>
<reference evidence="1" key="1">
    <citation type="submission" date="2025-08" db="UniProtKB">
        <authorList>
            <consortium name="Ensembl"/>
        </authorList>
    </citation>
    <scope>IDENTIFICATION</scope>
</reference>
<dbReference type="Proteomes" id="UP000261540">
    <property type="component" value="Unplaced"/>
</dbReference>
<accession>A0A3B3SET4</accession>
<reference evidence="1" key="2">
    <citation type="submission" date="2025-09" db="UniProtKB">
        <authorList>
            <consortium name="Ensembl"/>
        </authorList>
    </citation>
    <scope>IDENTIFICATION</scope>
</reference>
<proteinExistence type="predicted"/>
<name>A0A3B3SET4_9TELE</name>
<dbReference type="InterPro" id="IPR053720">
    <property type="entry name" value="Psm_Assembly_Chaperone"/>
</dbReference>
<dbReference type="GeneTree" id="ENSGT00940000153861"/>
<dbReference type="Ensembl" id="ENSPKIT00000009729.1">
    <property type="protein sequence ID" value="ENSPKIP00000028938.1"/>
    <property type="gene ID" value="ENSPKIG00000010363.1"/>
</dbReference>
<dbReference type="PANTHER" id="PTHR31051:SF1">
    <property type="entry name" value="PROTEASOME ASSEMBLY CHAPERONE 3"/>
    <property type="match status" value="1"/>
</dbReference>
<dbReference type="Pfam" id="PF10178">
    <property type="entry name" value="PAC3"/>
    <property type="match status" value="1"/>
</dbReference>
<evidence type="ECO:0000313" key="1">
    <source>
        <dbReference type="Ensembl" id="ENSPKIP00000028938.1"/>
    </source>
</evidence>
<dbReference type="PANTHER" id="PTHR31051">
    <property type="entry name" value="PROTEASOME ASSEMBLY CHAPERONE 3"/>
    <property type="match status" value="1"/>
</dbReference>
<keyword evidence="2" id="KW-1185">Reference proteome</keyword>
<evidence type="ECO:0000313" key="2">
    <source>
        <dbReference type="Proteomes" id="UP000261540"/>
    </source>
</evidence>
<sequence length="122" mass="13403">MATQPIIKHKQRVETINGIKTQVVCTEFSNFIFIVVTQYGKMGTLISVTPDSRNADIGTRTFTTKVLLGKDEALTHVYAKNLVTFVSQEAGNKAVLLGLALKDSTIEGLKAMKEAIKSCQVW</sequence>
<protein>
    <submittedName>
        <fullName evidence="1">Transmembrane protein 184a</fullName>
    </submittedName>
</protein>
<dbReference type="GO" id="GO:0043248">
    <property type="term" value="P:proteasome assembly"/>
    <property type="evidence" value="ECO:0007669"/>
    <property type="project" value="InterPro"/>
</dbReference>
<dbReference type="Gene3D" id="3.30.230.90">
    <property type="match status" value="1"/>
</dbReference>
<organism evidence="1 2">
    <name type="scientific">Paramormyrops kingsleyae</name>
    <dbReference type="NCBI Taxonomy" id="1676925"/>
    <lineage>
        <taxon>Eukaryota</taxon>
        <taxon>Metazoa</taxon>
        <taxon>Chordata</taxon>
        <taxon>Craniata</taxon>
        <taxon>Vertebrata</taxon>
        <taxon>Euteleostomi</taxon>
        <taxon>Actinopterygii</taxon>
        <taxon>Neopterygii</taxon>
        <taxon>Teleostei</taxon>
        <taxon>Osteoglossocephala</taxon>
        <taxon>Osteoglossomorpha</taxon>
        <taxon>Osteoglossiformes</taxon>
        <taxon>Mormyridae</taxon>
        <taxon>Paramormyrops</taxon>
    </lineage>
</organism>
<dbReference type="InterPro" id="IPR018788">
    <property type="entry name" value="Proteasome_assmbl_chp_3"/>
</dbReference>